<dbReference type="InterPro" id="IPR008271">
    <property type="entry name" value="Ser/Thr_kinase_AS"/>
</dbReference>
<name>A0AAE0SDD6_9BIVA</name>
<keyword evidence="4" id="KW-0547">Nucleotide-binding</keyword>
<keyword evidence="3" id="KW-0808">Transferase</keyword>
<evidence type="ECO:0000256" key="4">
    <source>
        <dbReference type="ARBA" id="ARBA00022741"/>
    </source>
</evidence>
<comment type="catalytic activity">
    <reaction evidence="8">
        <text>L-seryl-[protein] + ATP = O-phospho-L-seryl-[protein] + ADP + H(+)</text>
        <dbReference type="Rhea" id="RHEA:17989"/>
        <dbReference type="Rhea" id="RHEA-COMP:9863"/>
        <dbReference type="Rhea" id="RHEA-COMP:11604"/>
        <dbReference type="ChEBI" id="CHEBI:15378"/>
        <dbReference type="ChEBI" id="CHEBI:29999"/>
        <dbReference type="ChEBI" id="CHEBI:30616"/>
        <dbReference type="ChEBI" id="CHEBI:83421"/>
        <dbReference type="ChEBI" id="CHEBI:456216"/>
        <dbReference type="EC" id="2.7.11.1"/>
    </reaction>
</comment>
<reference evidence="10" key="2">
    <citation type="journal article" date="2021" name="Genome Biol. Evol.">
        <title>Developing a high-quality reference genome for a parasitic bivalve with doubly uniparental inheritance (Bivalvia: Unionida).</title>
        <authorList>
            <person name="Smith C.H."/>
        </authorList>
    </citation>
    <scope>NUCLEOTIDE SEQUENCE</scope>
    <source>
        <strain evidence="10">CHS0354</strain>
        <tissue evidence="10">Mantle</tissue>
    </source>
</reference>
<evidence type="ECO:0000256" key="5">
    <source>
        <dbReference type="ARBA" id="ARBA00022777"/>
    </source>
</evidence>
<sequence length="321" mass="36420">MNGLGLSILFKMGCVCGKETIEIENRRYIVRSRLAEGGFSVIDLLEDVVSHKLLAQKRITCHGDEDERVAMREVEIMRSFQDPHIVPLVGHTMIKVGSHTRPYEVLSEVLIVMPYYRKGSIQDQIDILKKKSDKMNEHQLWKIFRGICHGVRVLHSFNPPYAHRDLKPANVMLADDDTPVLMDLGSAAKARVHIQSWADAHRLQDEAAERCSMLYRAPELFNVEMGDTVDERSDIWSLGCVLYAMAFQESPFEQVYQRGDSIPLAVTSGNVRFPENSGFSDSVQEVVSECMVVNHTNRPYIDHILSKVELNCSRSHNAHNA</sequence>
<dbReference type="EMBL" id="JAEAOA010002360">
    <property type="protein sequence ID" value="KAK3589623.1"/>
    <property type="molecule type" value="Genomic_DNA"/>
</dbReference>
<keyword evidence="6" id="KW-0067">ATP-binding</keyword>
<evidence type="ECO:0000259" key="9">
    <source>
        <dbReference type="PROSITE" id="PS50011"/>
    </source>
</evidence>
<dbReference type="GO" id="GO:0005524">
    <property type="term" value="F:ATP binding"/>
    <property type="evidence" value="ECO:0007669"/>
    <property type="project" value="UniProtKB-KW"/>
</dbReference>
<dbReference type="Gene3D" id="1.10.510.10">
    <property type="entry name" value="Transferase(Phosphotransferase) domain 1"/>
    <property type="match status" value="1"/>
</dbReference>
<dbReference type="InterPro" id="IPR011009">
    <property type="entry name" value="Kinase-like_dom_sf"/>
</dbReference>
<evidence type="ECO:0000256" key="3">
    <source>
        <dbReference type="ARBA" id="ARBA00022679"/>
    </source>
</evidence>
<evidence type="ECO:0000313" key="11">
    <source>
        <dbReference type="Proteomes" id="UP001195483"/>
    </source>
</evidence>
<dbReference type="GO" id="GO:0005794">
    <property type="term" value="C:Golgi apparatus"/>
    <property type="evidence" value="ECO:0007669"/>
    <property type="project" value="TreeGrafter"/>
</dbReference>
<evidence type="ECO:0000256" key="6">
    <source>
        <dbReference type="ARBA" id="ARBA00022840"/>
    </source>
</evidence>
<keyword evidence="5" id="KW-0418">Kinase</keyword>
<dbReference type="AlphaFoldDB" id="A0AAE0SDD6"/>
<reference evidence="10" key="3">
    <citation type="submission" date="2023-05" db="EMBL/GenBank/DDBJ databases">
        <authorList>
            <person name="Smith C.H."/>
        </authorList>
    </citation>
    <scope>NUCLEOTIDE SEQUENCE</scope>
    <source>
        <strain evidence="10">CHS0354</strain>
        <tissue evidence="10">Mantle</tissue>
    </source>
</reference>
<dbReference type="InterPro" id="IPR000719">
    <property type="entry name" value="Prot_kinase_dom"/>
</dbReference>
<organism evidence="10 11">
    <name type="scientific">Potamilus streckersoni</name>
    <dbReference type="NCBI Taxonomy" id="2493646"/>
    <lineage>
        <taxon>Eukaryota</taxon>
        <taxon>Metazoa</taxon>
        <taxon>Spiralia</taxon>
        <taxon>Lophotrochozoa</taxon>
        <taxon>Mollusca</taxon>
        <taxon>Bivalvia</taxon>
        <taxon>Autobranchia</taxon>
        <taxon>Heteroconchia</taxon>
        <taxon>Palaeoheterodonta</taxon>
        <taxon>Unionida</taxon>
        <taxon>Unionoidea</taxon>
        <taxon>Unionidae</taxon>
        <taxon>Ambleminae</taxon>
        <taxon>Lampsilini</taxon>
        <taxon>Potamilus</taxon>
    </lineage>
</organism>
<dbReference type="EC" id="2.7.11.1" evidence="1"/>
<evidence type="ECO:0000313" key="10">
    <source>
        <dbReference type="EMBL" id="KAK3589623.1"/>
    </source>
</evidence>
<dbReference type="InterPro" id="IPR052239">
    <property type="entry name" value="Ser/Thr-specific_kinases"/>
</dbReference>
<dbReference type="GO" id="GO:0004674">
    <property type="term" value="F:protein serine/threonine kinase activity"/>
    <property type="evidence" value="ECO:0007669"/>
    <property type="project" value="UniProtKB-KW"/>
</dbReference>
<protein>
    <recommendedName>
        <fullName evidence="1">non-specific serine/threonine protein kinase</fullName>
        <ecNumber evidence="1">2.7.11.1</ecNumber>
    </recommendedName>
</protein>
<evidence type="ECO:0000256" key="8">
    <source>
        <dbReference type="ARBA" id="ARBA00048679"/>
    </source>
</evidence>
<reference evidence="10" key="1">
    <citation type="journal article" date="2021" name="Genome Biol. Evol.">
        <title>A High-Quality Reference Genome for a Parasitic Bivalve with Doubly Uniparental Inheritance (Bivalvia: Unionida).</title>
        <authorList>
            <person name="Smith C.H."/>
        </authorList>
    </citation>
    <scope>NUCLEOTIDE SEQUENCE</scope>
    <source>
        <strain evidence="10">CHS0354</strain>
    </source>
</reference>
<feature type="domain" description="Protein kinase" evidence="9">
    <location>
        <begin position="28"/>
        <end position="310"/>
    </location>
</feature>
<evidence type="ECO:0000256" key="7">
    <source>
        <dbReference type="ARBA" id="ARBA00047899"/>
    </source>
</evidence>
<dbReference type="SUPFAM" id="SSF56112">
    <property type="entry name" value="Protein kinase-like (PK-like)"/>
    <property type="match status" value="1"/>
</dbReference>
<dbReference type="PANTHER" id="PTHR45998">
    <property type="entry name" value="SERINE/THREONINE-PROTEIN KINASE 16"/>
    <property type="match status" value="1"/>
</dbReference>
<accession>A0AAE0SDD6</accession>
<evidence type="ECO:0000256" key="2">
    <source>
        <dbReference type="ARBA" id="ARBA00022527"/>
    </source>
</evidence>
<dbReference type="Pfam" id="PF00069">
    <property type="entry name" value="Pkinase"/>
    <property type="match status" value="1"/>
</dbReference>
<dbReference type="PANTHER" id="PTHR45998:SF2">
    <property type="entry name" value="SERINE_THREONINE-PROTEIN KINASE 16"/>
    <property type="match status" value="1"/>
</dbReference>
<dbReference type="PROSITE" id="PS50011">
    <property type="entry name" value="PROTEIN_KINASE_DOM"/>
    <property type="match status" value="1"/>
</dbReference>
<gene>
    <name evidence="10" type="ORF">CHS0354_043083</name>
</gene>
<evidence type="ECO:0000256" key="1">
    <source>
        <dbReference type="ARBA" id="ARBA00012513"/>
    </source>
</evidence>
<proteinExistence type="predicted"/>
<dbReference type="SMART" id="SM00220">
    <property type="entry name" value="S_TKc"/>
    <property type="match status" value="1"/>
</dbReference>
<keyword evidence="2" id="KW-0723">Serine/threonine-protein kinase</keyword>
<comment type="catalytic activity">
    <reaction evidence="7">
        <text>L-threonyl-[protein] + ATP = O-phospho-L-threonyl-[protein] + ADP + H(+)</text>
        <dbReference type="Rhea" id="RHEA:46608"/>
        <dbReference type="Rhea" id="RHEA-COMP:11060"/>
        <dbReference type="Rhea" id="RHEA-COMP:11605"/>
        <dbReference type="ChEBI" id="CHEBI:15378"/>
        <dbReference type="ChEBI" id="CHEBI:30013"/>
        <dbReference type="ChEBI" id="CHEBI:30616"/>
        <dbReference type="ChEBI" id="CHEBI:61977"/>
        <dbReference type="ChEBI" id="CHEBI:456216"/>
        <dbReference type="EC" id="2.7.11.1"/>
    </reaction>
</comment>
<keyword evidence="11" id="KW-1185">Reference proteome</keyword>
<dbReference type="Proteomes" id="UP001195483">
    <property type="component" value="Unassembled WGS sequence"/>
</dbReference>
<comment type="caution">
    <text evidence="10">The sequence shown here is derived from an EMBL/GenBank/DDBJ whole genome shotgun (WGS) entry which is preliminary data.</text>
</comment>
<dbReference type="PROSITE" id="PS00108">
    <property type="entry name" value="PROTEIN_KINASE_ST"/>
    <property type="match status" value="1"/>
</dbReference>